<comment type="caution">
    <text evidence="1">The sequence shown here is derived from an EMBL/GenBank/DDBJ whole genome shotgun (WGS) entry which is preliminary data.</text>
</comment>
<reference evidence="1 2" key="1">
    <citation type="submission" date="2019-01" db="EMBL/GenBank/DDBJ databases">
        <title>Draft genome sequence of heavy metal resistant Bacillus cereus NWUAB01.</title>
        <authorList>
            <person name="Babalola O."/>
            <person name="Aremu B.R."/>
            <person name="Ayangbenro A.S."/>
        </authorList>
    </citation>
    <scope>NUCLEOTIDE SEQUENCE [LARGE SCALE GENOMIC DNA]</scope>
    <source>
        <strain evidence="1 2">NWUAB01</strain>
    </source>
</reference>
<evidence type="ECO:0000313" key="1">
    <source>
        <dbReference type="EMBL" id="RWQ73427.1"/>
    </source>
</evidence>
<sequence>MKISSSINNLIYPLNTRVLKETDPSTTASYLVNNNQKYIPESKTRNNQLSEKNIEQHINNKYNSINSQGLSIFEFLKMLLDKGVPMSIITEILVGFVEGHSKENEESEKEVEKGLEKELVNELDKGLEGGIVNAQKQ</sequence>
<gene>
    <name evidence="1" type="ORF">DR116_0015280</name>
</gene>
<organism evidence="1 2">
    <name type="scientific">Bacillus cereus</name>
    <dbReference type="NCBI Taxonomy" id="1396"/>
    <lineage>
        <taxon>Bacteria</taxon>
        <taxon>Bacillati</taxon>
        <taxon>Bacillota</taxon>
        <taxon>Bacilli</taxon>
        <taxon>Bacillales</taxon>
        <taxon>Bacillaceae</taxon>
        <taxon>Bacillus</taxon>
        <taxon>Bacillus cereus group</taxon>
    </lineage>
</organism>
<proteinExistence type="predicted"/>
<accession>A0A9X8IZ36</accession>
<evidence type="ECO:0000313" key="2">
    <source>
        <dbReference type="Proteomes" id="UP000253597"/>
    </source>
</evidence>
<dbReference type="RefSeq" id="WP_113303910.1">
    <property type="nucleotide sequence ID" value="NZ_QNGD03000007.1"/>
</dbReference>
<dbReference type="Proteomes" id="UP000253597">
    <property type="component" value="Unassembled WGS sequence"/>
</dbReference>
<dbReference type="AlphaFoldDB" id="A0A9X8IZ36"/>
<name>A0A9X8IZ36_BACCE</name>
<protein>
    <submittedName>
        <fullName evidence="1">Uncharacterized protein</fullName>
    </submittedName>
</protein>
<dbReference type="EMBL" id="QNGD03000007">
    <property type="protein sequence ID" value="RWQ73427.1"/>
    <property type="molecule type" value="Genomic_DNA"/>
</dbReference>